<feature type="domain" description="Transglutaminase-like" evidence="2">
    <location>
        <begin position="485"/>
        <end position="560"/>
    </location>
</feature>
<evidence type="ECO:0000256" key="1">
    <source>
        <dbReference type="SAM" id="Phobius"/>
    </source>
</evidence>
<feature type="transmembrane region" description="Helical" evidence="1">
    <location>
        <begin position="115"/>
        <end position="136"/>
    </location>
</feature>
<feature type="transmembrane region" description="Helical" evidence="1">
    <location>
        <begin position="616"/>
        <end position="637"/>
    </location>
</feature>
<comment type="caution">
    <text evidence="3">The sequence shown here is derived from an EMBL/GenBank/DDBJ whole genome shotgun (WGS) entry which is preliminary data.</text>
</comment>
<evidence type="ECO:0000259" key="2">
    <source>
        <dbReference type="SMART" id="SM00460"/>
    </source>
</evidence>
<reference evidence="3 4" key="1">
    <citation type="submission" date="2022-01" db="EMBL/GenBank/DDBJ databases">
        <title>Alkalihalobacillus sp. EGI L200015, a novel bacterium isolated from a salt lake sediment.</title>
        <authorList>
            <person name="Gao L."/>
            <person name="Fang B.-Z."/>
            <person name="Li W.-J."/>
        </authorList>
    </citation>
    <scope>NUCLEOTIDE SEQUENCE [LARGE SCALE GENOMIC DNA]</scope>
    <source>
        <strain evidence="3 4">KCTC 12718</strain>
    </source>
</reference>
<feature type="transmembrane region" description="Helical" evidence="1">
    <location>
        <begin position="201"/>
        <end position="223"/>
    </location>
</feature>
<dbReference type="SUPFAM" id="SSF54001">
    <property type="entry name" value="Cysteine proteinases"/>
    <property type="match status" value="1"/>
</dbReference>
<dbReference type="InterPro" id="IPR002931">
    <property type="entry name" value="Transglutaminase-like"/>
</dbReference>
<dbReference type="InterPro" id="IPR052901">
    <property type="entry name" value="Bact_TGase-like"/>
</dbReference>
<feature type="transmembrane region" description="Helical" evidence="1">
    <location>
        <begin position="71"/>
        <end position="95"/>
    </location>
</feature>
<dbReference type="InterPro" id="IPR025403">
    <property type="entry name" value="TgpA-like_C"/>
</dbReference>
<dbReference type="SMART" id="SM00460">
    <property type="entry name" value="TGc"/>
    <property type="match status" value="1"/>
</dbReference>
<feature type="transmembrane region" description="Helical" evidence="1">
    <location>
        <begin position="41"/>
        <end position="64"/>
    </location>
</feature>
<dbReference type="RefSeq" id="WP_236338898.1">
    <property type="nucleotide sequence ID" value="NZ_JAKIJS010000005.1"/>
</dbReference>
<feature type="transmembrane region" description="Helical" evidence="1">
    <location>
        <begin position="143"/>
        <end position="163"/>
    </location>
</feature>
<feature type="transmembrane region" description="Helical" evidence="1">
    <location>
        <begin position="12"/>
        <end position="29"/>
    </location>
</feature>
<name>A0ABS9H3M4_9BACL</name>
<dbReference type="PANTHER" id="PTHR42736:SF1">
    <property type="entry name" value="PROTEIN-GLUTAMINE GAMMA-GLUTAMYLTRANSFERASE"/>
    <property type="match status" value="1"/>
</dbReference>
<evidence type="ECO:0000313" key="4">
    <source>
        <dbReference type="Proteomes" id="UP001649381"/>
    </source>
</evidence>
<dbReference type="Pfam" id="PF01841">
    <property type="entry name" value="Transglut_core"/>
    <property type="match status" value="1"/>
</dbReference>
<dbReference type="Pfam" id="PF13559">
    <property type="entry name" value="DUF4129"/>
    <property type="match status" value="1"/>
</dbReference>
<feature type="transmembrane region" description="Helical" evidence="1">
    <location>
        <begin position="169"/>
        <end position="189"/>
    </location>
</feature>
<keyword evidence="1" id="KW-1133">Transmembrane helix</keyword>
<evidence type="ECO:0000313" key="3">
    <source>
        <dbReference type="EMBL" id="MCF6139549.1"/>
    </source>
</evidence>
<gene>
    <name evidence="3" type="ORF">L2716_17675</name>
</gene>
<organism evidence="3 4">
    <name type="scientific">Pseudalkalibacillus berkeleyi</name>
    <dbReference type="NCBI Taxonomy" id="1069813"/>
    <lineage>
        <taxon>Bacteria</taxon>
        <taxon>Bacillati</taxon>
        <taxon>Bacillota</taxon>
        <taxon>Bacilli</taxon>
        <taxon>Bacillales</taxon>
        <taxon>Fictibacillaceae</taxon>
        <taxon>Pseudalkalibacillus</taxon>
    </lineage>
</organism>
<dbReference type="InterPro" id="IPR038765">
    <property type="entry name" value="Papain-like_cys_pep_sf"/>
</dbReference>
<proteinExistence type="predicted"/>
<dbReference type="PANTHER" id="PTHR42736">
    <property type="entry name" value="PROTEIN-GLUTAMINE GAMMA-GLUTAMYLTRANSFERASE"/>
    <property type="match status" value="1"/>
</dbReference>
<keyword evidence="1" id="KW-0472">Membrane</keyword>
<accession>A0ABS9H3M4</accession>
<keyword evidence="4" id="KW-1185">Reference proteome</keyword>
<keyword evidence="1" id="KW-0812">Transmembrane</keyword>
<dbReference type="Gene3D" id="3.10.620.30">
    <property type="match status" value="1"/>
</dbReference>
<protein>
    <submittedName>
        <fullName evidence="3">Transglutaminase domain-containing protein</fullName>
    </submittedName>
</protein>
<dbReference type="EMBL" id="JAKIJS010000005">
    <property type="protein sequence ID" value="MCF6139549.1"/>
    <property type="molecule type" value="Genomic_DNA"/>
</dbReference>
<dbReference type="Proteomes" id="UP001649381">
    <property type="component" value="Unassembled WGS sequence"/>
</dbReference>
<sequence>MPQVDDRQKFSVGSFLLYMLGFFLFWEWLRPLSTFTDTNYLSIFVLFSAFLFTISYFELSFWVATPIKVLALAYALHTIYFPVSFFDVQWVTYLFNDLIEASKLVWMRDWNSMSNLSKTFLFLILLWLISYLMHYWLIQARRIFLFFIITVLYVTVVDTFTVYDATAAIVRTVMIGFVLLGILRFIRIIEQKGFRVYRNQFPLMWVIPLALLISFSSVLGYLAPKAAPQWPDPVPFITAVGSQAGEGEGAGRGGGIQKIGYGTNDARLGGPFVFDDTPVFSTEIKDVHYWRVESKEFYTGKGWETNPADPPSEQVNPENITVNSPHAITYGDDVRTEEMTAQVEVLKKGLYPFIIYPGQINSVGTEENRDYQMNTVTGKLMTFKQAGESGIPNYTVNYTYPEFSESMLRSASTDYPDYINERYLQLPENLPNRVKKLTEEITAGENDPYGKAKAIEKYFANNGYGYNTQDVAVPGKSDDYVDQFLFDTKIGYCDNFSTSMAVMLRSIDIPTRWVKGFTGGEYEKTLENGVREYVITNSNAHSWVEVYFEGVGWVPFEPTRGFRDLGNFVDDYQEDDTNLDVPVEQDDQNQQNKNLEDGSKSSGFNLPFDVEKVLTVLKWGALGLLGLAALGGTIAFVTRKKWLNKFFLWRFRKREDEKVFQDAYHRLLWLLEQYGVKKRPQQTLREYAIEVDRYLDTGDMKLLTKKYEKERYGLQSQHVDWNDTKELWENLIKRIRP</sequence>